<evidence type="ECO:0000256" key="1">
    <source>
        <dbReference type="ARBA" id="ARBA00022723"/>
    </source>
</evidence>
<dbReference type="Proteomes" id="UP000568486">
    <property type="component" value="Unassembled WGS sequence"/>
</dbReference>
<dbReference type="PANTHER" id="PTHR11474">
    <property type="entry name" value="TYROSINASE FAMILY MEMBER"/>
    <property type="match status" value="1"/>
</dbReference>
<proteinExistence type="predicted"/>
<evidence type="ECO:0000259" key="3">
    <source>
        <dbReference type="PROSITE" id="PS00497"/>
    </source>
</evidence>
<keyword evidence="2" id="KW-0186">Copper</keyword>
<dbReference type="EMBL" id="JAAVLR010000001">
    <property type="protein sequence ID" value="NKC28072.1"/>
    <property type="molecule type" value="Genomic_DNA"/>
</dbReference>
<feature type="domain" description="Tyrosinase copper-binding" evidence="3">
    <location>
        <begin position="3"/>
        <end position="20"/>
    </location>
</feature>
<dbReference type="Pfam" id="PF00264">
    <property type="entry name" value="Tyrosinase"/>
    <property type="match status" value="1"/>
</dbReference>
<gene>
    <name evidence="4" type="ORF">HED52_07040</name>
</gene>
<dbReference type="Gene3D" id="1.10.1280.10">
    <property type="entry name" value="Di-copper center containing domain from catechol oxidase"/>
    <property type="match status" value="1"/>
</dbReference>
<dbReference type="InterPro" id="IPR008922">
    <property type="entry name" value="Di-copper_centre_dom_sf"/>
</dbReference>
<accession>A0ABX1DXV8</accession>
<reference evidence="4 5" key="1">
    <citation type="submission" date="2020-03" db="EMBL/GenBank/DDBJ databases">
        <title>Whole genome sequencing of clinical and environmental type strains of Ochrobactrum.</title>
        <authorList>
            <person name="Dharne M."/>
        </authorList>
    </citation>
    <scope>NUCLEOTIDE SEQUENCE [LARGE SCALE GENOMIC DNA]</scope>
    <source>
        <strain evidence="4 5">DSM 22292</strain>
    </source>
</reference>
<comment type="caution">
    <text evidence="4">The sequence shown here is derived from an EMBL/GenBank/DDBJ whole genome shotgun (WGS) entry which is preliminary data.</text>
</comment>
<evidence type="ECO:0000313" key="4">
    <source>
        <dbReference type="EMBL" id="NKC28072.1"/>
    </source>
</evidence>
<organism evidence="4 5">
    <name type="scientific">Brucella ciceri</name>
    <dbReference type="NCBI Taxonomy" id="391287"/>
    <lineage>
        <taxon>Bacteria</taxon>
        <taxon>Pseudomonadati</taxon>
        <taxon>Pseudomonadota</taxon>
        <taxon>Alphaproteobacteria</taxon>
        <taxon>Hyphomicrobiales</taxon>
        <taxon>Brucellaceae</taxon>
        <taxon>Brucella/Ochrobactrum group</taxon>
        <taxon>Brucella</taxon>
    </lineage>
</organism>
<protein>
    <submittedName>
        <fullName evidence="4">Tyrosinase family protein</fullName>
    </submittedName>
</protein>
<keyword evidence="1" id="KW-0479">Metal-binding</keyword>
<evidence type="ECO:0000313" key="5">
    <source>
        <dbReference type="Proteomes" id="UP000568486"/>
    </source>
</evidence>
<dbReference type="PANTHER" id="PTHR11474:SF76">
    <property type="entry name" value="SHKT DOMAIN-CONTAINING PROTEIN"/>
    <property type="match status" value="1"/>
</dbReference>
<keyword evidence="5" id="KW-1185">Reference proteome</keyword>
<evidence type="ECO:0000256" key="2">
    <source>
        <dbReference type="ARBA" id="ARBA00023008"/>
    </source>
</evidence>
<dbReference type="PROSITE" id="PS00497">
    <property type="entry name" value="TYROSINASE_1"/>
    <property type="match status" value="1"/>
</dbReference>
<dbReference type="SUPFAM" id="SSF48056">
    <property type="entry name" value="Di-copper centre-containing domain"/>
    <property type="match status" value="1"/>
</dbReference>
<dbReference type="InterPro" id="IPR050316">
    <property type="entry name" value="Tyrosinase/Hemocyanin"/>
</dbReference>
<sequence>MPHGNWWFPVWHRAYLYWFENIIRKLSGDILFTLPYWDWTEYPEIPASMFDGVLTPTDKAYLPYTQDEAVLQILSSPPLLPSGAAWVQCKTIRWSCGDTNPLTICGKLCLVIMETKRPRK</sequence>
<name>A0ABX1DXV8_9HYPH</name>
<dbReference type="InterPro" id="IPR002227">
    <property type="entry name" value="Tyrosinase_Cu-bd"/>
</dbReference>